<feature type="domain" description="Pyruvate phosphate dikinase AMP/ATP-binding" evidence="16">
    <location>
        <begin position="57"/>
        <end position="294"/>
    </location>
</feature>
<feature type="domain" description="PEP-utilising enzyme mobile" evidence="15">
    <location>
        <begin position="419"/>
        <end position="500"/>
    </location>
</feature>
<sequence length="893" mass="98727">MKQAVYMFEEGSQEMRNILGGKGANLAEMTRIGLPVPEGFTVSTDACKDYYANEAQLSVKVKQELFAALRKLEDKTGKKLGAVDQPLFVSVRSGAVFSMPGMMDTVLNLGMNDDTVEGMTRLTGNARFSYDSYRRFIQMFSDVVLGVETYFFERELERYRAEKGYSTDPEMSADDWKAIIETYKGIVLDHTDEPFPEDPHRQLLLSIEAVFDSWNNDRAQIYRRLNKIPHDLGTAVTIQSMVFGNMGEDSGTGVAFTRDPSSGEGILYGEYLVNAQGEDVVAGIRTPQPIATLKDVMPDVYEQFASTCNRLEAHYGDMQDIEFTVESGKLYLLQTRNGKRTAQAAVKIAVDMKKENVLTKEEALLRVNPDQLNHLLHRRIDENYERNSLIKGLPASPGAATGKVVFTADDADLCAKKGEKVILVRPETTPDDIHGIIASEAVVTSRGGMTSHAAVVARGMGKACICGCDGLKINLEDKQFSVNGQIVQYFDTITIDGSTGEVFLGEVPMMEPELSGEFQELLVWSDELRRMGVRSNADNPHDAAKSRELGAEGIGLCRTEHMFMDPARIPIVQEMILADTQTEREKALEKLLPMQQEDFTGIFKEMAGLPVTIRLLDPPLHEFLPDKEELLVDLTKLQITDPASPQLKEKQKLMRKLRELDEFNPMLGHRGCRLGMTHPEIYEMQAKAVFYAAADLAGQGQEVKPEVMIPLVGHVNELKAMRLVVENAAQVVAEETGQKLDYTVGTMIEVPRAALTADEIAAEADFFSFGTNDLTQTTFGYSRDDAEGKFLTRYVETEVLEANPFMEIDRKGVGKLVEMGVNLGRGTKPGLKTGICGEHGGDPHSIQFCENQGLDYVSCSPFRVPVARLAAAQAAIMAQQKAAAADKSVRKAL</sequence>
<dbReference type="GO" id="GO:0050242">
    <property type="term" value="F:pyruvate, phosphate dikinase activity"/>
    <property type="evidence" value="ECO:0007669"/>
    <property type="project" value="UniProtKB-UniRule"/>
</dbReference>
<evidence type="ECO:0000256" key="8">
    <source>
        <dbReference type="ARBA" id="ARBA00022777"/>
    </source>
</evidence>
<dbReference type="EC" id="2.7.9.1" evidence="3 11"/>
<evidence type="ECO:0000256" key="14">
    <source>
        <dbReference type="PIRSR" id="PIRSR000853-3"/>
    </source>
</evidence>
<dbReference type="Gene3D" id="1.20.80.30">
    <property type="match status" value="1"/>
</dbReference>
<comment type="similarity">
    <text evidence="2 11">Belongs to the PEP-utilizing enzyme family.</text>
</comment>
<accession>A0A5C7FFN1</accession>
<feature type="domain" description="Pyruvate phosphate dikinase AMP/ATP-binding" evidence="16">
    <location>
        <begin position="302"/>
        <end position="356"/>
    </location>
</feature>
<reference evidence="18 19" key="1">
    <citation type="submission" date="2024-01" db="EMBL/GenBank/DDBJ databases">
        <title>Complete Genome Sequence of Alkalicoccus halolimnae BZ-SZ-XJ29T, a Moderately Halophilic Bacterium Isolated from a Salt Lake.</title>
        <authorList>
            <person name="Zhao B."/>
        </authorList>
    </citation>
    <scope>NUCLEOTIDE SEQUENCE [LARGE SCALE GENOMIC DNA]</scope>
    <source>
        <strain evidence="18 19">BZ-SZ-XJ29</strain>
    </source>
</reference>
<dbReference type="InterPro" id="IPR010121">
    <property type="entry name" value="Pyruvate_phosphate_dikinase"/>
</dbReference>
<dbReference type="PANTHER" id="PTHR22931">
    <property type="entry name" value="PHOSPHOENOLPYRUVATE DIKINASE-RELATED"/>
    <property type="match status" value="1"/>
</dbReference>
<organism evidence="18 19">
    <name type="scientific">Alkalicoccus halolimnae</name>
    <dbReference type="NCBI Taxonomy" id="1667239"/>
    <lineage>
        <taxon>Bacteria</taxon>
        <taxon>Bacillati</taxon>
        <taxon>Bacillota</taxon>
        <taxon>Bacilli</taxon>
        <taxon>Bacillales</taxon>
        <taxon>Bacillaceae</taxon>
        <taxon>Alkalicoccus</taxon>
    </lineage>
</organism>
<evidence type="ECO:0000259" key="15">
    <source>
        <dbReference type="Pfam" id="PF00391"/>
    </source>
</evidence>
<gene>
    <name evidence="18" type="primary">ppdK</name>
    <name evidence="18" type="ORF">FTX54_004640</name>
</gene>
<evidence type="ECO:0000313" key="18">
    <source>
        <dbReference type="EMBL" id="WWD80851.1"/>
    </source>
</evidence>
<evidence type="ECO:0000256" key="9">
    <source>
        <dbReference type="ARBA" id="ARBA00022840"/>
    </source>
</evidence>
<dbReference type="Gene3D" id="3.30.1490.20">
    <property type="entry name" value="ATP-grasp fold, A domain"/>
    <property type="match status" value="1"/>
</dbReference>
<name>A0A5C7FFN1_9BACI</name>
<evidence type="ECO:0000259" key="16">
    <source>
        <dbReference type="Pfam" id="PF01326"/>
    </source>
</evidence>
<evidence type="ECO:0000256" key="4">
    <source>
        <dbReference type="ARBA" id="ARBA00020138"/>
    </source>
</evidence>
<dbReference type="Gene3D" id="1.10.189.10">
    <property type="entry name" value="Pyruvate Phosphate Dikinase, domain 2"/>
    <property type="match status" value="1"/>
</dbReference>
<dbReference type="InterPro" id="IPR018274">
    <property type="entry name" value="PEP_util_AS"/>
</dbReference>
<dbReference type="NCBIfam" id="TIGR01828">
    <property type="entry name" value="pyru_phos_dikin"/>
    <property type="match status" value="1"/>
</dbReference>
<dbReference type="SUPFAM" id="SSF51621">
    <property type="entry name" value="Phosphoenolpyruvate/pyruvate domain"/>
    <property type="match status" value="1"/>
</dbReference>
<feature type="binding site" evidence="14">
    <location>
        <position position="749"/>
    </location>
    <ligand>
        <name>Mg(2+)</name>
        <dbReference type="ChEBI" id="CHEBI:18420"/>
    </ligand>
</feature>
<keyword evidence="9" id="KW-0067">ATP-binding</keyword>
<dbReference type="InterPro" id="IPR000121">
    <property type="entry name" value="PEP_util_C"/>
</dbReference>
<keyword evidence="7" id="KW-0547">Nucleotide-binding</keyword>
<comment type="catalytic activity">
    <reaction evidence="11">
        <text>pyruvate + phosphate + ATP = phosphoenolpyruvate + AMP + diphosphate + H(+)</text>
        <dbReference type="Rhea" id="RHEA:10756"/>
        <dbReference type="ChEBI" id="CHEBI:15361"/>
        <dbReference type="ChEBI" id="CHEBI:15378"/>
        <dbReference type="ChEBI" id="CHEBI:30616"/>
        <dbReference type="ChEBI" id="CHEBI:33019"/>
        <dbReference type="ChEBI" id="CHEBI:43474"/>
        <dbReference type="ChEBI" id="CHEBI:58702"/>
        <dbReference type="ChEBI" id="CHEBI:456215"/>
        <dbReference type="EC" id="2.7.9.1"/>
    </reaction>
</comment>
<comment type="cofactor">
    <cofactor evidence="1 11 14">
        <name>Mg(2+)</name>
        <dbReference type="ChEBI" id="CHEBI:18420"/>
    </cofactor>
</comment>
<dbReference type="OrthoDB" id="9765468at2"/>
<dbReference type="GO" id="GO:0046872">
    <property type="term" value="F:metal ion binding"/>
    <property type="evidence" value="ECO:0007669"/>
    <property type="project" value="UniProtKB-UniRule"/>
</dbReference>
<dbReference type="NCBIfam" id="NF004531">
    <property type="entry name" value="PRK05878.1"/>
    <property type="match status" value="1"/>
</dbReference>
<dbReference type="InterPro" id="IPR008279">
    <property type="entry name" value="PEP-util_enz_mobile_dom"/>
</dbReference>
<dbReference type="Pfam" id="PF00391">
    <property type="entry name" value="PEP-utilizers"/>
    <property type="match status" value="1"/>
</dbReference>
<feature type="binding site" evidence="13">
    <location>
        <position position="771"/>
    </location>
    <ligand>
        <name>substrate</name>
    </ligand>
</feature>
<evidence type="ECO:0000256" key="13">
    <source>
        <dbReference type="PIRSR" id="PIRSR000853-2"/>
    </source>
</evidence>
<dbReference type="Gene3D" id="3.50.30.10">
    <property type="entry name" value="Phosphohistidine domain"/>
    <property type="match status" value="1"/>
</dbReference>
<evidence type="ECO:0000256" key="5">
    <source>
        <dbReference type="ARBA" id="ARBA00022679"/>
    </source>
</evidence>
<keyword evidence="10 14" id="KW-0460">Magnesium</keyword>
<dbReference type="KEGG" id="ahal:FTX54_004640"/>
<feature type="binding site" evidence="13">
    <location>
        <position position="558"/>
    </location>
    <ligand>
        <name>substrate</name>
    </ligand>
</feature>
<dbReference type="InterPro" id="IPR023151">
    <property type="entry name" value="PEP_util_CS"/>
</dbReference>
<keyword evidence="5 18" id="KW-0808">Transferase</keyword>
<dbReference type="Pfam" id="PF02896">
    <property type="entry name" value="PEP-utilizers_C"/>
    <property type="match status" value="1"/>
</dbReference>
<evidence type="ECO:0000259" key="17">
    <source>
        <dbReference type="Pfam" id="PF02896"/>
    </source>
</evidence>
<protein>
    <recommendedName>
        <fullName evidence="4 11">Pyruvate, phosphate dikinase</fullName>
        <ecNumber evidence="3 11">2.7.9.1</ecNumber>
    </recommendedName>
</protein>
<feature type="binding site" evidence="13">
    <location>
        <position position="770"/>
    </location>
    <ligand>
        <name>substrate</name>
    </ligand>
</feature>
<dbReference type="SUPFAM" id="SSF52009">
    <property type="entry name" value="Phosphohistidine domain"/>
    <property type="match status" value="1"/>
</dbReference>
<dbReference type="InterPro" id="IPR015813">
    <property type="entry name" value="Pyrv/PenolPyrv_kinase-like_dom"/>
</dbReference>
<evidence type="ECO:0000256" key="12">
    <source>
        <dbReference type="PIRSR" id="PIRSR000853-1"/>
    </source>
</evidence>
<dbReference type="InterPro" id="IPR036637">
    <property type="entry name" value="Phosphohistidine_dom_sf"/>
</dbReference>
<keyword evidence="19" id="KW-1185">Reference proteome</keyword>
<dbReference type="RefSeq" id="WP_147803226.1">
    <property type="nucleotide sequence ID" value="NZ_CP144914.1"/>
</dbReference>
<keyword evidence="18" id="KW-0670">Pyruvate</keyword>
<evidence type="ECO:0000256" key="2">
    <source>
        <dbReference type="ARBA" id="ARBA00007837"/>
    </source>
</evidence>
<dbReference type="PANTHER" id="PTHR22931:SF9">
    <property type="entry name" value="PYRUVATE, PHOSPHATE DIKINASE 1, CHLOROPLASTIC"/>
    <property type="match status" value="1"/>
</dbReference>
<dbReference type="EMBL" id="CP144914">
    <property type="protein sequence ID" value="WWD80851.1"/>
    <property type="molecule type" value="Genomic_DNA"/>
</dbReference>
<feature type="active site" description="Tele-phosphohistidine intermediate" evidence="12">
    <location>
        <position position="452"/>
    </location>
</feature>
<dbReference type="Gene3D" id="3.20.20.60">
    <property type="entry name" value="Phosphoenolpyruvate-binding domains"/>
    <property type="match status" value="1"/>
</dbReference>
<dbReference type="InterPro" id="IPR013815">
    <property type="entry name" value="ATP_grasp_subdomain_1"/>
</dbReference>
<feature type="binding site" evidence="13">
    <location>
        <position position="749"/>
    </location>
    <ligand>
        <name>substrate</name>
    </ligand>
</feature>
<evidence type="ECO:0000256" key="3">
    <source>
        <dbReference type="ARBA" id="ARBA00011994"/>
    </source>
</evidence>
<feature type="domain" description="PEP-utilising enzyme C-terminal" evidence="17">
    <location>
        <begin position="515"/>
        <end position="874"/>
    </location>
</feature>
<evidence type="ECO:0000256" key="11">
    <source>
        <dbReference type="PIRNR" id="PIRNR000853"/>
    </source>
</evidence>
<dbReference type="PIRSF" id="PIRSF000853">
    <property type="entry name" value="PPDK"/>
    <property type="match status" value="1"/>
</dbReference>
<feature type="active site" description="Proton donor" evidence="12">
    <location>
        <position position="836"/>
    </location>
</feature>
<feature type="binding site" evidence="14">
    <location>
        <position position="773"/>
    </location>
    <ligand>
        <name>Mg(2+)</name>
        <dbReference type="ChEBI" id="CHEBI:18420"/>
    </ligand>
</feature>
<keyword evidence="8" id="KW-0418">Kinase</keyword>
<feature type="binding site" evidence="13">
    <location>
        <position position="772"/>
    </location>
    <ligand>
        <name>substrate</name>
    </ligand>
</feature>
<dbReference type="SUPFAM" id="SSF56059">
    <property type="entry name" value="Glutathione synthetase ATP-binding domain-like"/>
    <property type="match status" value="1"/>
</dbReference>
<dbReference type="AlphaFoldDB" id="A0A5C7FFN1"/>
<feature type="binding site" evidence="13">
    <location>
        <position position="773"/>
    </location>
    <ligand>
        <name>substrate</name>
    </ligand>
</feature>
<dbReference type="GO" id="GO:0016301">
    <property type="term" value="F:kinase activity"/>
    <property type="evidence" value="ECO:0007669"/>
    <property type="project" value="UniProtKB-UniRule"/>
</dbReference>
<dbReference type="PROSITE" id="PS00370">
    <property type="entry name" value="PEP_ENZYMES_PHOS_SITE"/>
    <property type="match status" value="1"/>
</dbReference>
<evidence type="ECO:0000256" key="7">
    <source>
        <dbReference type="ARBA" id="ARBA00022741"/>
    </source>
</evidence>
<keyword evidence="6 14" id="KW-0479">Metal-binding</keyword>
<evidence type="ECO:0000256" key="1">
    <source>
        <dbReference type="ARBA" id="ARBA00001946"/>
    </source>
</evidence>
<proteinExistence type="inferred from homology"/>
<dbReference type="Gene3D" id="3.30.470.20">
    <property type="entry name" value="ATP-grasp fold, B domain"/>
    <property type="match status" value="1"/>
</dbReference>
<dbReference type="InterPro" id="IPR002192">
    <property type="entry name" value="PPDK_AMP/ATP-bd"/>
</dbReference>
<dbReference type="GO" id="GO:0005524">
    <property type="term" value="F:ATP binding"/>
    <property type="evidence" value="ECO:0007669"/>
    <property type="project" value="UniProtKB-UniRule"/>
</dbReference>
<dbReference type="Pfam" id="PF01326">
    <property type="entry name" value="PPDK_N"/>
    <property type="match status" value="2"/>
</dbReference>
<feature type="binding site" evidence="13">
    <location>
        <position position="614"/>
    </location>
    <ligand>
        <name>substrate</name>
    </ligand>
</feature>
<evidence type="ECO:0000256" key="6">
    <source>
        <dbReference type="ARBA" id="ARBA00022723"/>
    </source>
</evidence>
<dbReference type="PROSITE" id="PS00742">
    <property type="entry name" value="PEP_ENZYMES_2"/>
    <property type="match status" value="1"/>
</dbReference>
<evidence type="ECO:0000256" key="10">
    <source>
        <dbReference type="ARBA" id="ARBA00022842"/>
    </source>
</evidence>
<evidence type="ECO:0000313" key="19">
    <source>
        <dbReference type="Proteomes" id="UP000321816"/>
    </source>
</evidence>
<dbReference type="Proteomes" id="UP000321816">
    <property type="component" value="Chromosome"/>
</dbReference>
<dbReference type="InterPro" id="IPR040442">
    <property type="entry name" value="Pyrv_kinase-like_dom_sf"/>
</dbReference>